<dbReference type="Pfam" id="PF13470">
    <property type="entry name" value="PIN_3"/>
    <property type="match status" value="1"/>
</dbReference>
<protein>
    <recommendedName>
        <fullName evidence="1">N-acetyltransferase domain-containing protein</fullName>
    </recommendedName>
</protein>
<dbReference type="Proteomes" id="UP000197361">
    <property type="component" value="Unassembled WGS sequence"/>
</dbReference>
<dbReference type="SUPFAM" id="SSF55729">
    <property type="entry name" value="Acyl-CoA N-acyltransferases (Nat)"/>
    <property type="match status" value="1"/>
</dbReference>
<name>A0A246JIP3_9SPHN</name>
<feature type="non-terminal residue" evidence="2">
    <location>
        <position position="370"/>
    </location>
</feature>
<comment type="caution">
    <text evidence="2">The sequence shown here is derived from an EMBL/GenBank/DDBJ whole genome shotgun (WGS) entry which is preliminary data.</text>
</comment>
<dbReference type="EMBL" id="NISK01000008">
    <property type="protein sequence ID" value="OWQ92518.1"/>
    <property type="molecule type" value="Genomic_DNA"/>
</dbReference>
<dbReference type="Gene3D" id="3.40.630.30">
    <property type="match status" value="1"/>
</dbReference>
<evidence type="ECO:0000313" key="3">
    <source>
        <dbReference type="Proteomes" id="UP000197361"/>
    </source>
</evidence>
<dbReference type="InterPro" id="IPR016181">
    <property type="entry name" value="Acyl_CoA_acyltransferase"/>
</dbReference>
<dbReference type="PROSITE" id="PS51186">
    <property type="entry name" value="GNAT"/>
    <property type="match status" value="1"/>
</dbReference>
<feature type="domain" description="N-acetyltransferase" evidence="1">
    <location>
        <begin position="12"/>
        <end position="163"/>
    </location>
</feature>
<dbReference type="GO" id="GO:0016747">
    <property type="term" value="F:acyltransferase activity, transferring groups other than amino-acyl groups"/>
    <property type="evidence" value="ECO:0007669"/>
    <property type="project" value="InterPro"/>
</dbReference>
<dbReference type="RefSeq" id="WP_158213916.1">
    <property type="nucleotide sequence ID" value="NZ_BMMC01000021.1"/>
</dbReference>
<dbReference type="AlphaFoldDB" id="A0A246JIP3"/>
<evidence type="ECO:0000313" key="2">
    <source>
        <dbReference type="EMBL" id="OWQ92518.1"/>
    </source>
</evidence>
<dbReference type="InterPro" id="IPR000182">
    <property type="entry name" value="GNAT_dom"/>
</dbReference>
<dbReference type="InterPro" id="IPR002716">
    <property type="entry name" value="PIN_dom"/>
</dbReference>
<keyword evidence="3" id="KW-1185">Reference proteome</keyword>
<dbReference type="CDD" id="cd04301">
    <property type="entry name" value="NAT_SF"/>
    <property type="match status" value="1"/>
</dbReference>
<gene>
    <name evidence="2" type="ORF">CDQ92_19825</name>
</gene>
<organism evidence="2 3">
    <name type="scientific">Sphingopyxis bauzanensis</name>
    <dbReference type="NCBI Taxonomy" id="651663"/>
    <lineage>
        <taxon>Bacteria</taxon>
        <taxon>Pseudomonadati</taxon>
        <taxon>Pseudomonadota</taxon>
        <taxon>Alphaproteobacteria</taxon>
        <taxon>Sphingomonadales</taxon>
        <taxon>Sphingomonadaceae</taxon>
        <taxon>Sphingopyxis</taxon>
    </lineage>
</organism>
<proteinExistence type="predicted"/>
<dbReference type="OrthoDB" id="7825539at2"/>
<dbReference type="Pfam" id="PF00583">
    <property type="entry name" value="Acetyltransf_1"/>
    <property type="match status" value="1"/>
</dbReference>
<evidence type="ECO:0000259" key="1">
    <source>
        <dbReference type="PROSITE" id="PS51186"/>
    </source>
</evidence>
<reference evidence="2 3" key="1">
    <citation type="journal article" date="2010" name="Int. J. Syst. Evol. Microbiol.">
        <title>Sphingopyxis bauzanensis sp. nov., a psychrophilic bacterium isolated from soil.</title>
        <authorList>
            <person name="Zhang D.C."/>
            <person name="Liu H.C."/>
            <person name="Xin Y.H."/>
            <person name="Zhou Y.G."/>
            <person name="Schinner F."/>
            <person name="Margesin R."/>
        </authorList>
    </citation>
    <scope>NUCLEOTIDE SEQUENCE [LARGE SCALE GENOMIC DNA]</scope>
    <source>
        <strain evidence="2 3">DSM 22271</strain>
    </source>
</reference>
<sequence>MRGQINTSKQTVEIRLLTLRHEIEPYVGRIREAADREKAAFGFLPARAYDEFAYQGRMIVAVDSGSALVGYTLFGGALPQGRIFQTWASPDFRGQGVGRRLLLEVIRVLEESSYLSVRADVASDLKDANGFYSDLGFEVIRTRPGGKTRGRTINVRVLELSTPSLLDFAIANPSALGSLSIAAPLAGRAPLYVLDLNVIFDVTKQRVRGPAASRVMAAAFENDVRLAITAELVKELERHSKPESSDPVLELAKALPRLPLPPRSSGDAYMAELALIVFPDRTRDGKLTVQDRSDLMHLVAAIHECAAGFVTSEKAILRAAKLLHSRYGLGRVDKRDSQSRRLLIQDCFLRSSHGSRGFVGSGVGSDWAAA</sequence>
<accession>A0A246JIP3</accession>